<sequence length="79" mass="8451">MTTGEKPDVFRLRSELLPLLGLSLQLIISNLARLAILIIDNAFLGHIGTNELAGSALATLWVELPLCTVWGMAAALIPV</sequence>
<evidence type="ECO:0000313" key="2">
    <source>
        <dbReference type="Proteomes" id="UP000030762"/>
    </source>
</evidence>
<gene>
    <name evidence="1" type="ORF">SDRG_04757</name>
</gene>
<organism evidence="1 2">
    <name type="scientific">Saprolegnia diclina (strain VS20)</name>
    <dbReference type="NCBI Taxonomy" id="1156394"/>
    <lineage>
        <taxon>Eukaryota</taxon>
        <taxon>Sar</taxon>
        <taxon>Stramenopiles</taxon>
        <taxon>Oomycota</taxon>
        <taxon>Saprolegniomycetes</taxon>
        <taxon>Saprolegniales</taxon>
        <taxon>Saprolegniaceae</taxon>
        <taxon>Saprolegnia</taxon>
    </lineage>
</organism>
<keyword evidence="2" id="KW-1185">Reference proteome</keyword>
<dbReference type="InParanoid" id="T0QUM3"/>
<dbReference type="GeneID" id="19945484"/>
<dbReference type="EMBL" id="JH767143">
    <property type="protein sequence ID" value="EQC37730.1"/>
    <property type="molecule type" value="Genomic_DNA"/>
</dbReference>
<evidence type="ECO:0000313" key="1">
    <source>
        <dbReference type="EMBL" id="EQC37730.1"/>
    </source>
</evidence>
<dbReference type="AlphaFoldDB" id="T0QUM3"/>
<accession>T0QUM3</accession>
<dbReference type="Proteomes" id="UP000030762">
    <property type="component" value="Unassembled WGS sequence"/>
</dbReference>
<protein>
    <recommendedName>
        <fullName evidence="3">MATE family efflux transporter</fullName>
    </recommendedName>
</protein>
<name>T0QUM3_SAPDV</name>
<dbReference type="STRING" id="1156394.T0QUM3"/>
<dbReference type="VEuPathDB" id="FungiDB:SDRG_04757"/>
<reference evidence="1 2" key="1">
    <citation type="submission" date="2012-04" db="EMBL/GenBank/DDBJ databases">
        <title>The Genome Sequence of Saprolegnia declina VS20.</title>
        <authorList>
            <consortium name="The Broad Institute Genome Sequencing Platform"/>
            <person name="Russ C."/>
            <person name="Nusbaum C."/>
            <person name="Tyler B."/>
            <person name="van West P."/>
            <person name="Dieguez-Uribeondo J."/>
            <person name="de Bruijn I."/>
            <person name="Tripathy S."/>
            <person name="Jiang R."/>
            <person name="Young S.K."/>
            <person name="Zeng Q."/>
            <person name="Gargeya S."/>
            <person name="Fitzgerald M."/>
            <person name="Haas B."/>
            <person name="Abouelleil A."/>
            <person name="Alvarado L."/>
            <person name="Arachchi H.M."/>
            <person name="Berlin A."/>
            <person name="Chapman S.B."/>
            <person name="Goldberg J."/>
            <person name="Griggs A."/>
            <person name="Gujja S."/>
            <person name="Hansen M."/>
            <person name="Howarth C."/>
            <person name="Imamovic A."/>
            <person name="Larimer J."/>
            <person name="McCowen C."/>
            <person name="Montmayeur A."/>
            <person name="Murphy C."/>
            <person name="Neiman D."/>
            <person name="Pearson M."/>
            <person name="Priest M."/>
            <person name="Roberts A."/>
            <person name="Saif S."/>
            <person name="Shea T."/>
            <person name="Sisk P."/>
            <person name="Sykes S."/>
            <person name="Wortman J."/>
            <person name="Nusbaum C."/>
            <person name="Birren B."/>
        </authorList>
    </citation>
    <scope>NUCLEOTIDE SEQUENCE [LARGE SCALE GENOMIC DNA]</scope>
    <source>
        <strain evidence="1 2">VS20</strain>
    </source>
</reference>
<evidence type="ECO:0008006" key="3">
    <source>
        <dbReference type="Google" id="ProtNLM"/>
    </source>
</evidence>
<proteinExistence type="predicted"/>
<dbReference type="OrthoDB" id="2126698at2759"/>
<dbReference type="RefSeq" id="XP_008608663.1">
    <property type="nucleotide sequence ID" value="XM_008610441.1"/>
</dbReference>